<feature type="domain" description="BHLH" evidence="8">
    <location>
        <begin position="150"/>
        <end position="199"/>
    </location>
</feature>
<evidence type="ECO:0000256" key="6">
    <source>
        <dbReference type="PROSITE-ProRule" id="PRU00047"/>
    </source>
</evidence>
<protein>
    <submittedName>
        <fullName evidence="9">Uncharacterized protein</fullName>
    </submittedName>
</protein>
<gene>
    <name evidence="9" type="ORF">PVK06_036620</name>
</gene>
<evidence type="ECO:0000256" key="2">
    <source>
        <dbReference type="ARBA" id="ARBA00023015"/>
    </source>
</evidence>
<keyword evidence="6" id="KW-0479">Metal-binding</keyword>
<organism evidence="9 10">
    <name type="scientific">Gossypium arboreum</name>
    <name type="common">Tree cotton</name>
    <name type="synonym">Gossypium nanking</name>
    <dbReference type="NCBI Taxonomy" id="29729"/>
    <lineage>
        <taxon>Eukaryota</taxon>
        <taxon>Viridiplantae</taxon>
        <taxon>Streptophyta</taxon>
        <taxon>Embryophyta</taxon>
        <taxon>Tracheophyta</taxon>
        <taxon>Spermatophyta</taxon>
        <taxon>Magnoliopsida</taxon>
        <taxon>eudicotyledons</taxon>
        <taxon>Gunneridae</taxon>
        <taxon>Pentapetalae</taxon>
        <taxon>rosids</taxon>
        <taxon>malvids</taxon>
        <taxon>Malvales</taxon>
        <taxon>Malvaceae</taxon>
        <taxon>Malvoideae</taxon>
        <taxon>Gossypium</taxon>
    </lineage>
</organism>
<dbReference type="SUPFAM" id="SSF57756">
    <property type="entry name" value="Retrovirus zinc finger-like domains"/>
    <property type="match status" value="3"/>
</dbReference>
<evidence type="ECO:0000256" key="4">
    <source>
        <dbReference type="ARBA" id="ARBA00023163"/>
    </source>
</evidence>
<feature type="domain" description="CCHC-type" evidence="7">
    <location>
        <begin position="336"/>
        <end position="351"/>
    </location>
</feature>
<name>A0ABR0NK22_GOSAR</name>
<evidence type="ECO:0000256" key="1">
    <source>
        <dbReference type="ARBA" id="ARBA00004123"/>
    </source>
</evidence>
<dbReference type="InterPro" id="IPR011598">
    <property type="entry name" value="bHLH_dom"/>
</dbReference>
<feature type="domain" description="CCHC-type" evidence="7">
    <location>
        <begin position="393"/>
        <end position="406"/>
    </location>
</feature>
<keyword evidence="2" id="KW-0805">Transcription regulation</keyword>
<dbReference type="Gene3D" id="4.10.60.10">
    <property type="entry name" value="Zinc finger, CCHC-type"/>
    <property type="match status" value="4"/>
</dbReference>
<keyword evidence="6" id="KW-0863">Zinc-finger</keyword>
<dbReference type="PANTHER" id="PTHR47103:SF5">
    <property type="entry name" value="DNA-BINDING PROTEIN HEXBP-LIKE"/>
    <property type="match status" value="1"/>
</dbReference>
<dbReference type="Pfam" id="PF00098">
    <property type="entry name" value="zf-CCHC"/>
    <property type="match status" value="2"/>
</dbReference>
<keyword evidence="4" id="KW-0804">Transcription</keyword>
<evidence type="ECO:0000259" key="7">
    <source>
        <dbReference type="PROSITE" id="PS50158"/>
    </source>
</evidence>
<dbReference type="InterPro" id="IPR045239">
    <property type="entry name" value="bHLH95_bHLH"/>
</dbReference>
<sequence>MEGNNEAQMSYSDVLMRMETIGRNVQVDDAFSAEYKTFNNGDQLGYGAFAAPYQSHFISDLRDHQFGSFNFGTYFQPSMSLSNKLAIPHFESDIQNLQNGRKRPSIEFHQEQTPLNPTIALNEWNKNKRQKVSSFQQQQSAQQNIETEPGISDFRLNMPVRRSHKLSDKITALQKLVSPYGKADIASVLEEASLYIKLLHQHIQNLFQMLRRSYNSLGAIHPPQETEKKEDLRSRGLCLVPISFAQKVTKEEKTIDNLPLTIGDTKQNEPQTKIPVLRFFSVETTAHQQNPKSESLQFRRSRSLLRGKIFRSIDRVLYRDSPYCRDRRNNRQDSWCNKCKRPGHFARECPNVTVCNNCGLPGHIAAKCNSFTMCWNCKEPGHLPGQCPSEPVCNMCGKMGHLARDCLNPRLPAPDARLCNKCYKAGHFATDCTNEKACNNCRKTGLLARDCPNEPVCNICNISGHVARQCAKSKLSSDMGGRFRTFFAATVASQAILVRTAFPSSYAITVVEGVTFITSALQQGCMTAVAYVGINYLTNQLL</sequence>
<comment type="subcellular location">
    <subcellularLocation>
        <location evidence="1">Nucleus</location>
    </subcellularLocation>
</comment>
<reference evidence="9 10" key="1">
    <citation type="submission" date="2023-03" db="EMBL/GenBank/DDBJ databases">
        <title>WGS of Gossypium arboreum.</title>
        <authorList>
            <person name="Yu D."/>
        </authorList>
    </citation>
    <scope>NUCLEOTIDE SEQUENCE [LARGE SCALE GENOMIC DNA]</scope>
    <source>
        <tissue evidence="9">Leaf</tissue>
    </source>
</reference>
<keyword evidence="5" id="KW-0539">Nucleus</keyword>
<feature type="domain" description="CCHC-type" evidence="7">
    <location>
        <begin position="374"/>
        <end position="389"/>
    </location>
</feature>
<dbReference type="PROSITE" id="PS50158">
    <property type="entry name" value="ZF_CCHC"/>
    <property type="match status" value="5"/>
</dbReference>
<dbReference type="EMBL" id="JARKNE010000010">
    <property type="protein sequence ID" value="KAK5795358.1"/>
    <property type="molecule type" value="Genomic_DNA"/>
</dbReference>
<comment type="caution">
    <text evidence="9">The sequence shown here is derived from an EMBL/GenBank/DDBJ whole genome shotgun (WGS) entry which is preliminary data.</text>
</comment>
<evidence type="ECO:0000256" key="3">
    <source>
        <dbReference type="ARBA" id="ARBA00023125"/>
    </source>
</evidence>
<dbReference type="CDD" id="cd11393">
    <property type="entry name" value="bHLH_AtbHLH_like"/>
    <property type="match status" value="1"/>
</dbReference>
<evidence type="ECO:0000313" key="10">
    <source>
        <dbReference type="Proteomes" id="UP001358586"/>
    </source>
</evidence>
<dbReference type="InterPro" id="IPR036875">
    <property type="entry name" value="Znf_CCHC_sf"/>
</dbReference>
<dbReference type="InterPro" id="IPR036638">
    <property type="entry name" value="HLH_DNA-bd_sf"/>
</dbReference>
<feature type="domain" description="CCHC-type" evidence="7">
    <location>
        <begin position="355"/>
        <end position="368"/>
    </location>
</feature>
<evidence type="ECO:0000259" key="8">
    <source>
        <dbReference type="PROSITE" id="PS50888"/>
    </source>
</evidence>
<dbReference type="PROSITE" id="PS50888">
    <property type="entry name" value="BHLH"/>
    <property type="match status" value="1"/>
</dbReference>
<accession>A0ABR0NK22</accession>
<dbReference type="Proteomes" id="UP001358586">
    <property type="component" value="Chromosome 10"/>
</dbReference>
<feature type="domain" description="CCHC-type" evidence="7">
    <location>
        <begin position="419"/>
        <end position="434"/>
    </location>
</feature>
<dbReference type="SMART" id="SM00343">
    <property type="entry name" value="ZnF_C2HC"/>
    <property type="match status" value="7"/>
</dbReference>
<dbReference type="InterPro" id="IPR001878">
    <property type="entry name" value="Znf_CCHC"/>
</dbReference>
<dbReference type="PANTHER" id="PTHR47103">
    <property type="entry name" value="DNA-BINDING PROTEIN"/>
    <property type="match status" value="1"/>
</dbReference>
<keyword evidence="6" id="KW-0862">Zinc</keyword>
<dbReference type="SUPFAM" id="SSF47459">
    <property type="entry name" value="HLH, helix-loop-helix DNA-binding domain"/>
    <property type="match status" value="1"/>
</dbReference>
<evidence type="ECO:0000256" key="5">
    <source>
        <dbReference type="ARBA" id="ARBA00023242"/>
    </source>
</evidence>
<evidence type="ECO:0000313" key="9">
    <source>
        <dbReference type="EMBL" id="KAK5795358.1"/>
    </source>
</evidence>
<keyword evidence="10" id="KW-1185">Reference proteome</keyword>
<keyword evidence="3" id="KW-0238">DNA-binding</keyword>
<proteinExistence type="predicted"/>